<dbReference type="OrthoDB" id="10053709at2759"/>
<dbReference type="PROSITE" id="PS50038">
    <property type="entry name" value="FZ"/>
    <property type="match status" value="1"/>
</dbReference>
<keyword evidence="10 16" id="KW-0472">Membrane</keyword>
<dbReference type="FunFam" id="1.10.2000.10:FF:000004">
    <property type="entry name" value="Frizzled class receptor 8a"/>
    <property type="match status" value="1"/>
</dbReference>
<dbReference type="SMART" id="SM01330">
    <property type="entry name" value="Frizzled"/>
    <property type="match status" value="1"/>
</dbReference>
<evidence type="ECO:0000256" key="12">
    <source>
        <dbReference type="ARBA" id="ARBA00023170"/>
    </source>
</evidence>
<feature type="disulfide bond" evidence="14">
    <location>
        <begin position="106"/>
        <end position="147"/>
    </location>
</feature>
<evidence type="ECO:0000259" key="18">
    <source>
        <dbReference type="PROSITE" id="PS50038"/>
    </source>
</evidence>
<dbReference type="GO" id="GO:0042813">
    <property type="term" value="F:Wnt receptor activity"/>
    <property type="evidence" value="ECO:0007669"/>
    <property type="project" value="TreeGrafter"/>
</dbReference>
<protein>
    <submittedName>
        <fullName evidence="21">Frizzled-2-like</fullName>
    </submittedName>
</protein>
<gene>
    <name evidence="21" type="primary">LOC108668377</name>
</gene>
<dbReference type="FunFam" id="1.20.1070.10:FF:000262">
    <property type="entry name" value="Frizzled 2"/>
    <property type="match status" value="1"/>
</dbReference>
<evidence type="ECO:0000256" key="13">
    <source>
        <dbReference type="ARBA" id="ARBA00023224"/>
    </source>
</evidence>
<dbReference type="Proteomes" id="UP000694843">
    <property type="component" value="Unplaced"/>
</dbReference>
<dbReference type="RefSeq" id="XP_018011066.1">
    <property type="nucleotide sequence ID" value="XM_018155577.2"/>
</dbReference>
<dbReference type="AlphaFoldDB" id="A0A8B7NC00"/>
<feature type="disulfide bond" evidence="14">
    <location>
        <begin position="34"/>
        <end position="95"/>
    </location>
</feature>
<keyword evidence="9" id="KW-0297">G-protein coupled receptor</keyword>
<keyword evidence="5" id="KW-0879">Wnt signaling pathway</keyword>
<feature type="chain" id="PRO_5034417933" evidence="17">
    <location>
        <begin position="22"/>
        <end position="573"/>
    </location>
</feature>
<evidence type="ECO:0000256" key="6">
    <source>
        <dbReference type="ARBA" id="ARBA00022692"/>
    </source>
</evidence>
<proteinExistence type="inferred from homology"/>
<dbReference type="PANTHER" id="PTHR11309">
    <property type="entry name" value="FRIZZLED"/>
    <property type="match status" value="1"/>
</dbReference>
<evidence type="ECO:0000256" key="2">
    <source>
        <dbReference type="ARBA" id="ARBA00008077"/>
    </source>
</evidence>
<dbReference type="InterPro" id="IPR015526">
    <property type="entry name" value="Frizzled/SFRP"/>
</dbReference>
<evidence type="ECO:0000256" key="15">
    <source>
        <dbReference type="SAM" id="MobiDB-lite"/>
    </source>
</evidence>
<feature type="domain" description="FZ" evidence="18">
    <location>
        <begin position="29"/>
        <end position="150"/>
    </location>
</feature>
<name>A0A8B7NC00_HYAAZ</name>
<comment type="similarity">
    <text evidence="2">Belongs to the G-protein coupled receptor Fz/Smo family.</text>
</comment>
<accession>A0A8B7NC00</accession>
<evidence type="ECO:0000259" key="19">
    <source>
        <dbReference type="PROSITE" id="PS50261"/>
    </source>
</evidence>
<feature type="transmembrane region" description="Helical" evidence="16">
    <location>
        <begin position="384"/>
        <end position="411"/>
    </location>
</feature>
<keyword evidence="12" id="KW-0675">Receptor</keyword>
<keyword evidence="20" id="KW-1185">Reference proteome</keyword>
<evidence type="ECO:0000256" key="3">
    <source>
        <dbReference type="ARBA" id="ARBA00022473"/>
    </source>
</evidence>
<keyword evidence="8 16" id="KW-1133">Transmembrane helix</keyword>
<feature type="transmembrane region" description="Helical" evidence="16">
    <location>
        <begin position="216"/>
        <end position="238"/>
    </location>
</feature>
<evidence type="ECO:0000256" key="11">
    <source>
        <dbReference type="ARBA" id="ARBA00023157"/>
    </source>
</evidence>
<dbReference type="InterPro" id="IPR036790">
    <property type="entry name" value="Frizzled_dom_sf"/>
</dbReference>
<feature type="transmembrane region" description="Helical" evidence="16">
    <location>
        <begin position="342"/>
        <end position="364"/>
    </location>
</feature>
<evidence type="ECO:0000256" key="8">
    <source>
        <dbReference type="ARBA" id="ARBA00022989"/>
    </source>
</evidence>
<evidence type="ECO:0000256" key="7">
    <source>
        <dbReference type="ARBA" id="ARBA00022729"/>
    </source>
</evidence>
<reference evidence="21" key="1">
    <citation type="submission" date="2025-08" db="UniProtKB">
        <authorList>
            <consortium name="RefSeq"/>
        </authorList>
    </citation>
    <scope>IDENTIFICATION</scope>
    <source>
        <tissue evidence="21">Whole organism</tissue>
    </source>
</reference>
<dbReference type="GO" id="GO:0005886">
    <property type="term" value="C:plasma membrane"/>
    <property type="evidence" value="ECO:0007669"/>
    <property type="project" value="UniProtKB-SubCell"/>
</dbReference>
<feature type="domain" description="G-protein coupled receptors family 2 profile 2" evidence="19">
    <location>
        <begin position="214"/>
        <end position="510"/>
    </location>
</feature>
<feature type="transmembrane region" description="Helical" evidence="16">
    <location>
        <begin position="250"/>
        <end position="270"/>
    </location>
</feature>
<dbReference type="PROSITE" id="PS50261">
    <property type="entry name" value="G_PROTEIN_RECEP_F2_4"/>
    <property type="match status" value="1"/>
</dbReference>
<evidence type="ECO:0000313" key="20">
    <source>
        <dbReference type="Proteomes" id="UP000694843"/>
    </source>
</evidence>
<feature type="disulfide bond" evidence="14">
    <location>
        <begin position="42"/>
        <end position="88"/>
    </location>
</feature>
<dbReference type="Gene3D" id="1.10.2000.10">
    <property type="entry name" value="Frizzled cysteine-rich domain"/>
    <property type="match status" value="1"/>
</dbReference>
<keyword evidence="11 14" id="KW-1015">Disulfide bond</keyword>
<evidence type="ECO:0000256" key="14">
    <source>
        <dbReference type="PROSITE-ProRule" id="PRU00090"/>
    </source>
</evidence>
<comment type="subcellular location">
    <subcellularLocation>
        <location evidence="1">Cell membrane</location>
        <topology evidence="1">Multi-pass membrane protein</topology>
    </subcellularLocation>
</comment>
<keyword evidence="7 17" id="KW-0732">Signal</keyword>
<dbReference type="InterPro" id="IPR017981">
    <property type="entry name" value="GPCR_2-like_7TM"/>
</dbReference>
<dbReference type="InterPro" id="IPR000539">
    <property type="entry name" value="Frizzled/Smoothened_7TM"/>
</dbReference>
<feature type="disulfide bond" evidence="14">
    <location>
        <begin position="110"/>
        <end position="134"/>
    </location>
</feature>
<dbReference type="PRINTS" id="PR00489">
    <property type="entry name" value="FRIZZLED"/>
</dbReference>
<dbReference type="PANTHER" id="PTHR11309:SF126">
    <property type="entry name" value="FRIZZLED-2"/>
    <property type="match status" value="1"/>
</dbReference>
<evidence type="ECO:0000313" key="21">
    <source>
        <dbReference type="RefSeq" id="XP_018011066.1"/>
    </source>
</evidence>
<dbReference type="SMART" id="SM00063">
    <property type="entry name" value="FRI"/>
    <property type="match status" value="1"/>
</dbReference>
<dbReference type="GO" id="GO:0004930">
    <property type="term" value="F:G protein-coupled receptor activity"/>
    <property type="evidence" value="ECO:0007669"/>
    <property type="project" value="UniProtKB-KW"/>
</dbReference>
<feature type="transmembrane region" description="Helical" evidence="16">
    <location>
        <begin position="304"/>
        <end position="330"/>
    </location>
</feature>
<evidence type="ECO:0000256" key="5">
    <source>
        <dbReference type="ARBA" id="ARBA00022687"/>
    </source>
</evidence>
<sequence>MLKVSAILLLISAWCIVVSDATDVVSDVIREPRCQEISIPMCKGIGYNMTAMPNQFNHETQDEAGMEVHQFWPLVEINCSPDLNFFLCSVYAPICIEYYDKQLPACRSVCERAKAGCAPIMDQYGFAWPERMDCTKLPRFGDHENLCMDERNGSAPNLQPKKESCSCLHPLVQVDPTYREVGRYRNISPSVAGVEGCTIPCKGVHFSDRERAFADVWISTVAVICCVSTLMTMTTFLIDMERFKYPERPIIFLGGCYFMVSLGYIIRLAAGHDAVACDGSIIIYNYQLIRYNEYGSGLCTTVFLLIYFFGMASSIWWVVLAFTWFLAAGLKWGNEAISSYSTWFHVAAWLIPTLQTIAVLTMAAVDGEPVAGICFVGNLDARNLLGFVLIPLFIYLVLGSCFLLAGFVSLFRIRKVIKQQGRSRTEKLEKLMIRIGVFSVLYTVPATVVICCYFYEHAYLDAWQEALACPNSAHKGTGPDASVLMLRYFMSLVVGITSGFWIWSSKTLESWRRFYQRVCSSNRGHTYECPSRLPKEGSLEPPPAYPAASANPHASSVVSHFGSVNKTLPLTHV</sequence>
<evidence type="ECO:0000256" key="16">
    <source>
        <dbReference type="SAM" id="Phobius"/>
    </source>
</evidence>
<dbReference type="OMA" id="NCAIPCK"/>
<feature type="transmembrane region" description="Helical" evidence="16">
    <location>
        <begin position="431"/>
        <end position="455"/>
    </location>
</feature>
<dbReference type="KEGG" id="hazt:108668377"/>
<dbReference type="GO" id="GO:0060070">
    <property type="term" value="P:canonical Wnt signaling pathway"/>
    <property type="evidence" value="ECO:0007669"/>
    <property type="project" value="TreeGrafter"/>
</dbReference>
<keyword evidence="3" id="KW-0217">Developmental protein</keyword>
<evidence type="ECO:0000256" key="10">
    <source>
        <dbReference type="ARBA" id="ARBA00023136"/>
    </source>
</evidence>
<feature type="transmembrane region" description="Helical" evidence="16">
    <location>
        <begin position="485"/>
        <end position="503"/>
    </location>
</feature>
<keyword evidence="6 16" id="KW-0812">Transmembrane</keyword>
<organism evidence="20 21">
    <name type="scientific">Hyalella azteca</name>
    <name type="common">Amphipod</name>
    <dbReference type="NCBI Taxonomy" id="294128"/>
    <lineage>
        <taxon>Eukaryota</taxon>
        <taxon>Metazoa</taxon>
        <taxon>Ecdysozoa</taxon>
        <taxon>Arthropoda</taxon>
        <taxon>Crustacea</taxon>
        <taxon>Multicrustacea</taxon>
        <taxon>Malacostraca</taxon>
        <taxon>Eumalacostraca</taxon>
        <taxon>Peracarida</taxon>
        <taxon>Amphipoda</taxon>
        <taxon>Senticaudata</taxon>
        <taxon>Talitrida</taxon>
        <taxon>Talitroidea</taxon>
        <taxon>Hyalellidae</taxon>
        <taxon>Hyalella</taxon>
    </lineage>
</organism>
<evidence type="ECO:0000256" key="4">
    <source>
        <dbReference type="ARBA" id="ARBA00022475"/>
    </source>
</evidence>
<feature type="disulfide bond" evidence="14">
    <location>
        <begin position="79"/>
        <end position="117"/>
    </location>
</feature>
<dbReference type="SUPFAM" id="SSF63501">
    <property type="entry name" value="Frizzled cysteine-rich domain"/>
    <property type="match status" value="1"/>
</dbReference>
<dbReference type="Pfam" id="PF01534">
    <property type="entry name" value="Frizzled"/>
    <property type="match status" value="1"/>
</dbReference>
<evidence type="ECO:0000256" key="1">
    <source>
        <dbReference type="ARBA" id="ARBA00004651"/>
    </source>
</evidence>
<keyword evidence="13" id="KW-0807">Transducer</keyword>
<evidence type="ECO:0000256" key="9">
    <source>
        <dbReference type="ARBA" id="ARBA00023040"/>
    </source>
</evidence>
<dbReference type="InterPro" id="IPR020067">
    <property type="entry name" value="Frizzled_dom"/>
</dbReference>
<dbReference type="Gene3D" id="1.20.1070.10">
    <property type="entry name" value="Rhodopsin 7-helix transmembrane proteins"/>
    <property type="match status" value="1"/>
</dbReference>
<dbReference type="GO" id="GO:0035567">
    <property type="term" value="P:non-canonical Wnt signaling pathway"/>
    <property type="evidence" value="ECO:0007669"/>
    <property type="project" value="TreeGrafter"/>
</dbReference>
<dbReference type="CDD" id="cd07456">
    <property type="entry name" value="CRD_FZ5_like"/>
    <property type="match status" value="1"/>
</dbReference>
<dbReference type="GO" id="GO:0017147">
    <property type="term" value="F:Wnt-protein binding"/>
    <property type="evidence" value="ECO:0007669"/>
    <property type="project" value="TreeGrafter"/>
</dbReference>
<feature type="signal peptide" evidence="17">
    <location>
        <begin position="1"/>
        <end position="21"/>
    </location>
</feature>
<evidence type="ECO:0000256" key="17">
    <source>
        <dbReference type="SAM" id="SignalP"/>
    </source>
</evidence>
<feature type="region of interest" description="Disordered" evidence="15">
    <location>
        <begin position="526"/>
        <end position="551"/>
    </location>
</feature>
<dbReference type="Pfam" id="PF01392">
    <property type="entry name" value="Fz"/>
    <property type="match status" value="1"/>
</dbReference>
<dbReference type="CDD" id="cd15035">
    <property type="entry name" value="7tmF_FZD5_FZD8-like"/>
    <property type="match status" value="1"/>
</dbReference>
<keyword evidence="4" id="KW-1003">Cell membrane</keyword>
<dbReference type="GeneID" id="108668377"/>